<organism evidence="5 6">
    <name type="scientific">Desulfomarina profundi</name>
    <dbReference type="NCBI Taxonomy" id="2772557"/>
    <lineage>
        <taxon>Bacteria</taxon>
        <taxon>Pseudomonadati</taxon>
        <taxon>Thermodesulfobacteriota</taxon>
        <taxon>Desulfobulbia</taxon>
        <taxon>Desulfobulbales</taxon>
        <taxon>Desulfobulbaceae</taxon>
        <taxon>Desulfomarina</taxon>
    </lineage>
</organism>
<proteinExistence type="predicted"/>
<dbReference type="PANTHER" id="PTHR44858">
    <property type="entry name" value="TETRATRICOPEPTIDE REPEAT PROTEIN 6"/>
    <property type="match status" value="1"/>
</dbReference>
<evidence type="ECO:0000313" key="5">
    <source>
        <dbReference type="EMBL" id="BCL61170.1"/>
    </source>
</evidence>
<gene>
    <name evidence="5" type="ORF">DGMP_18630</name>
</gene>
<keyword evidence="4" id="KW-0812">Transmembrane</keyword>
<dbReference type="Proteomes" id="UP000826725">
    <property type="component" value="Chromosome"/>
</dbReference>
<keyword evidence="2 3" id="KW-0802">TPR repeat</keyword>
<dbReference type="Pfam" id="PF13181">
    <property type="entry name" value="TPR_8"/>
    <property type="match status" value="1"/>
</dbReference>
<dbReference type="PROSITE" id="PS50005">
    <property type="entry name" value="TPR"/>
    <property type="match status" value="1"/>
</dbReference>
<protein>
    <recommendedName>
        <fullName evidence="7">Tetratricopeptide repeat protein</fullName>
    </recommendedName>
</protein>
<sequence>MAVNSDDRRQYVYGIFRVVILVCVFILIVSLFRVTVARYYWQLAEENLSKNYVSEAVNNISGTVAWLPGVFFVNDLIRLNILKGDISFKQAEISPDIGSFLEKLLEAEQYYRRAAGLDPLNIDAFTGLARSVSSIERVFPFVKKAPYTKKALPLFQYLLNLMPANIYTRTLFIQYCYKNKLSSELVHTLGDTLSIYPPLYFQLKNQVFYSPAMHKIVRESLLRAAHGRIYPAAAYKGLSDLSSVEGDYKAALKYHQQVMPYWNSTDLSGYYLSLGRLYCKAGMFSEAENDFLLALNGKSEDKLLSKIWYIYKNESRWNEFMAFIQKVKDRCRPSDIVEILSARCLIKMNRYELATSHLLRVSSSRYKAESLYLQARIAELRKNWDEMELKIQRATVLNPENTTYHLTFSRSLQRQKKWLQAEKEATQAIYSSSRMNPWLYNHRAWIRWNMKNYSGALSDWEQSTEISPQTADFYYHLAMAYEKGNNLYEAVKKIEKALRIKPGNKKYLNRKAILQKKLKKTEDN</sequence>
<dbReference type="EMBL" id="AP024086">
    <property type="protein sequence ID" value="BCL61170.1"/>
    <property type="molecule type" value="Genomic_DNA"/>
</dbReference>
<dbReference type="PANTHER" id="PTHR44858:SF1">
    <property type="entry name" value="UDP-N-ACETYLGLUCOSAMINE--PEPTIDE N-ACETYLGLUCOSAMINYLTRANSFERASE SPINDLY-RELATED"/>
    <property type="match status" value="1"/>
</dbReference>
<evidence type="ECO:0000313" key="6">
    <source>
        <dbReference type="Proteomes" id="UP000826725"/>
    </source>
</evidence>
<keyword evidence="6" id="KW-1185">Reference proteome</keyword>
<feature type="transmembrane region" description="Helical" evidence="4">
    <location>
        <begin position="12"/>
        <end position="32"/>
    </location>
</feature>
<keyword evidence="4" id="KW-0472">Membrane</keyword>
<dbReference type="AlphaFoldDB" id="A0A8D5FP32"/>
<evidence type="ECO:0000256" key="2">
    <source>
        <dbReference type="ARBA" id="ARBA00022803"/>
    </source>
</evidence>
<dbReference type="RefSeq" id="WP_228857206.1">
    <property type="nucleotide sequence ID" value="NZ_AP024086.1"/>
</dbReference>
<reference evidence="5" key="1">
    <citation type="submission" date="2020-09" db="EMBL/GenBank/DDBJ databases">
        <title>Desulfogranum mesoprofundum gen. nov., sp. nov., a novel mesophilic, sulfate-reducing chemolithoautotroph isolated from a deep-sea hydrothermal vent chimney in the Suiyo Seamount.</title>
        <authorList>
            <person name="Hashimoto Y."/>
            <person name="Nakagawa S."/>
        </authorList>
    </citation>
    <scope>NUCLEOTIDE SEQUENCE</scope>
    <source>
        <strain evidence="5">KT2</strain>
    </source>
</reference>
<feature type="repeat" description="TPR" evidence="3">
    <location>
        <begin position="471"/>
        <end position="504"/>
    </location>
</feature>
<dbReference type="KEGG" id="dbk:DGMP_18630"/>
<dbReference type="SMART" id="SM00028">
    <property type="entry name" value="TPR"/>
    <property type="match status" value="5"/>
</dbReference>
<dbReference type="InterPro" id="IPR050498">
    <property type="entry name" value="Ycf3"/>
</dbReference>
<evidence type="ECO:0000256" key="3">
    <source>
        <dbReference type="PROSITE-ProRule" id="PRU00339"/>
    </source>
</evidence>
<name>A0A8D5FP32_9BACT</name>
<keyword evidence="1" id="KW-0677">Repeat</keyword>
<evidence type="ECO:0008006" key="7">
    <source>
        <dbReference type="Google" id="ProtNLM"/>
    </source>
</evidence>
<evidence type="ECO:0000256" key="1">
    <source>
        <dbReference type="ARBA" id="ARBA00022737"/>
    </source>
</evidence>
<dbReference type="InterPro" id="IPR019734">
    <property type="entry name" value="TPR_rpt"/>
</dbReference>
<accession>A0A8D5FP32</accession>
<keyword evidence="4" id="KW-1133">Transmembrane helix</keyword>
<evidence type="ECO:0000256" key="4">
    <source>
        <dbReference type="SAM" id="Phobius"/>
    </source>
</evidence>